<evidence type="ECO:0000313" key="3">
    <source>
        <dbReference type="Proteomes" id="UP000198716"/>
    </source>
</evidence>
<keyword evidence="1" id="KW-0812">Transmembrane</keyword>
<feature type="transmembrane region" description="Helical" evidence="1">
    <location>
        <begin position="44"/>
        <end position="68"/>
    </location>
</feature>
<keyword evidence="3" id="KW-1185">Reference proteome</keyword>
<evidence type="ECO:0000256" key="1">
    <source>
        <dbReference type="SAM" id="Phobius"/>
    </source>
</evidence>
<name>A0A1I1UQT6_9ACTN</name>
<accession>A0A1I1UQT6</accession>
<sequence>MTDPAADPARRSRTSVGLAGLAGAACLACCLLPALITAGLLGGALAAGLVAWLPAVAAVLVLSAVVTWKAHRSRAHRCGCDETRDSAAGCAAHLTTPRRRSHRAE</sequence>
<proteinExistence type="predicted"/>
<dbReference type="EMBL" id="FOMZ01000002">
    <property type="protein sequence ID" value="SFD73147.1"/>
    <property type="molecule type" value="Genomic_DNA"/>
</dbReference>
<keyword evidence="1" id="KW-0472">Membrane</keyword>
<reference evidence="3" key="1">
    <citation type="submission" date="2016-10" db="EMBL/GenBank/DDBJ databases">
        <authorList>
            <person name="Varghese N."/>
            <person name="Submissions S."/>
        </authorList>
    </citation>
    <scope>NUCLEOTIDE SEQUENCE [LARGE SCALE GENOMIC DNA]</scope>
    <source>
        <strain evidence="3">DSM 45004</strain>
    </source>
</reference>
<organism evidence="2 3">
    <name type="scientific">Actinopolyspora alba</name>
    <dbReference type="NCBI Taxonomy" id="673379"/>
    <lineage>
        <taxon>Bacteria</taxon>
        <taxon>Bacillati</taxon>
        <taxon>Actinomycetota</taxon>
        <taxon>Actinomycetes</taxon>
        <taxon>Actinopolysporales</taxon>
        <taxon>Actinopolysporaceae</taxon>
        <taxon>Actinopolyspora</taxon>
        <taxon>Actinopolyspora alba group</taxon>
    </lineage>
</organism>
<keyword evidence="1" id="KW-1133">Transmembrane helix</keyword>
<feature type="transmembrane region" description="Helical" evidence="1">
    <location>
        <begin position="16"/>
        <end position="38"/>
    </location>
</feature>
<protein>
    <submittedName>
        <fullName evidence="2">Mercuric ion transport protein</fullName>
    </submittedName>
</protein>
<dbReference type="RefSeq" id="WP_139219447.1">
    <property type="nucleotide sequence ID" value="NZ_FOMZ01000002.1"/>
</dbReference>
<dbReference type="AlphaFoldDB" id="A0A1I1UQT6"/>
<gene>
    <name evidence="2" type="ORF">SAMN04487819_102369</name>
</gene>
<dbReference type="Proteomes" id="UP000198716">
    <property type="component" value="Unassembled WGS sequence"/>
</dbReference>
<evidence type="ECO:0000313" key="2">
    <source>
        <dbReference type="EMBL" id="SFD73147.1"/>
    </source>
</evidence>